<evidence type="ECO:0000313" key="2">
    <source>
        <dbReference type="Proteomes" id="UP000729402"/>
    </source>
</evidence>
<evidence type="ECO:0000313" key="1">
    <source>
        <dbReference type="EMBL" id="KAG8096607.1"/>
    </source>
</evidence>
<organism evidence="1 2">
    <name type="scientific">Zizania palustris</name>
    <name type="common">Northern wild rice</name>
    <dbReference type="NCBI Taxonomy" id="103762"/>
    <lineage>
        <taxon>Eukaryota</taxon>
        <taxon>Viridiplantae</taxon>
        <taxon>Streptophyta</taxon>
        <taxon>Embryophyta</taxon>
        <taxon>Tracheophyta</taxon>
        <taxon>Spermatophyta</taxon>
        <taxon>Magnoliopsida</taxon>
        <taxon>Liliopsida</taxon>
        <taxon>Poales</taxon>
        <taxon>Poaceae</taxon>
        <taxon>BOP clade</taxon>
        <taxon>Oryzoideae</taxon>
        <taxon>Oryzeae</taxon>
        <taxon>Zizaniinae</taxon>
        <taxon>Zizania</taxon>
    </lineage>
</organism>
<name>A0A8J5X3G6_ZIZPA</name>
<protein>
    <submittedName>
        <fullName evidence="1">Uncharacterized protein</fullName>
    </submittedName>
</protein>
<keyword evidence="2" id="KW-1185">Reference proteome</keyword>
<gene>
    <name evidence="1" type="ORF">GUJ93_ZPchr0013g37145</name>
</gene>
<dbReference type="AlphaFoldDB" id="A0A8J5X3G6"/>
<reference evidence="1" key="1">
    <citation type="journal article" date="2021" name="bioRxiv">
        <title>Whole Genome Assembly and Annotation of Northern Wild Rice, Zizania palustris L., Supports a Whole Genome Duplication in the Zizania Genus.</title>
        <authorList>
            <person name="Haas M."/>
            <person name="Kono T."/>
            <person name="Macchietto M."/>
            <person name="Millas R."/>
            <person name="McGilp L."/>
            <person name="Shao M."/>
            <person name="Duquette J."/>
            <person name="Hirsch C.N."/>
            <person name="Kimball J."/>
        </authorList>
    </citation>
    <scope>NUCLEOTIDE SEQUENCE</scope>
    <source>
        <tissue evidence="1">Fresh leaf tissue</tissue>
    </source>
</reference>
<accession>A0A8J5X3G6</accession>
<dbReference type="Proteomes" id="UP000729402">
    <property type="component" value="Unassembled WGS sequence"/>
</dbReference>
<dbReference type="EMBL" id="JAAALK010000079">
    <property type="protein sequence ID" value="KAG8096607.1"/>
    <property type="molecule type" value="Genomic_DNA"/>
</dbReference>
<sequence>MEGLLPFVYRAIVRRREGREGLVRAVGNPFLNDSPSPAAATSYKRLAMATCDSGSYSRPPATVDAPFYGGEVVPSPRRLPDAVAVGIRQQGIVPLDTPTGRE</sequence>
<comment type="caution">
    <text evidence="1">The sequence shown here is derived from an EMBL/GenBank/DDBJ whole genome shotgun (WGS) entry which is preliminary data.</text>
</comment>
<dbReference type="OrthoDB" id="10535089at2759"/>
<reference evidence="1" key="2">
    <citation type="submission" date="2021-02" db="EMBL/GenBank/DDBJ databases">
        <authorList>
            <person name="Kimball J.A."/>
            <person name="Haas M.W."/>
            <person name="Macchietto M."/>
            <person name="Kono T."/>
            <person name="Duquette J."/>
            <person name="Shao M."/>
        </authorList>
    </citation>
    <scope>NUCLEOTIDE SEQUENCE</scope>
    <source>
        <tissue evidence="1">Fresh leaf tissue</tissue>
    </source>
</reference>
<proteinExistence type="predicted"/>